<feature type="compositionally biased region" description="Basic and acidic residues" evidence="1">
    <location>
        <begin position="275"/>
        <end position="291"/>
    </location>
</feature>
<dbReference type="PANTHER" id="PTHR39610:SF2">
    <property type="entry name" value="BZIP DOMAIN-CONTAINING PROTEIN"/>
    <property type="match status" value="1"/>
</dbReference>
<dbReference type="EMBL" id="FP929135">
    <property type="protein sequence ID" value="CBX99378.1"/>
    <property type="molecule type" value="Genomic_DNA"/>
</dbReference>
<evidence type="ECO:0000256" key="1">
    <source>
        <dbReference type="SAM" id="MobiDB-lite"/>
    </source>
</evidence>
<organism evidence="2 3">
    <name type="scientific">Leptosphaeria maculans (strain JN3 / isolate v23.1.3 / race Av1-4-5-6-7-8)</name>
    <name type="common">Blackleg fungus</name>
    <name type="synonym">Phoma lingam</name>
    <dbReference type="NCBI Taxonomy" id="985895"/>
    <lineage>
        <taxon>Eukaryota</taxon>
        <taxon>Fungi</taxon>
        <taxon>Dikarya</taxon>
        <taxon>Ascomycota</taxon>
        <taxon>Pezizomycotina</taxon>
        <taxon>Dothideomycetes</taxon>
        <taxon>Pleosporomycetidae</taxon>
        <taxon>Pleosporales</taxon>
        <taxon>Pleosporineae</taxon>
        <taxon>Leptosphaeriaceae</taxon>
        <taxon>Plenodomus</taxon>
        <taxon>Plenodomus lingam/Leptosphaeria maculans species complex</taxon>
    </lineage>
</organism>
<accession>E5A6Y3</accession>
<dbReference type="eggNOG" id="ENOG502S92C">
    <property type="taxonomic scope" value="Eukaryota"/>
</dbReference>
<dbReference type="HOGENOM" id="CLU_494376_0_0_1"/>
<feature type="compositionally biased region" description="Low complexity" evidence="1">
    <location>
        <begin position="372"/>
        <end position="392"/>
    </location>
</feature>
<dbReference type="InParanoid" id="E5A6Y3"/>
<reference evidence="3" key="1">
    <citation type="journal article" date="2011" name="Nat. Commun.">
        <title>Effector diversification within compartments of the Leptosphaeria maculans genome affected by Repeat-Induced Point mutations.</title>
        <authorList>
            <person name="Rouxel T."/>
            <person name="Grandaubert J."/>
            <person name="Hane J.K."/>
            <person name="Hoede C."/>
            <person name="van de Wouw A.P."/>
            <person name="Couloux A."/>
            <person name="Dominguez V."/>
            <person name="Anthouard V."/>
            <person name="Bally P."/>
            <person name="Bourras S."/>
            <person name="Cozijnsen A.J."/>
            <person name="Ciuffetti L.M."/>
            <person name="Degrave A."/>
            <person name="Dilmaghani A."/>
            <person name="Duret L."/>
            <person name="Fudal I."/>
            <person name="Goodwin S.B."/>
            <person name="Gout L."/>
            <person name="Glaser N."/>
            <person name="Linglin J."/>
            <person name="Kema G.H.J."/>
            <person name="Lapalu N."/>
            <person name="Lawrence C.B."/>
            <person name="May K."/>
            <person name="Meyer M."/>
            <person name="Ollivier B."/>
            <person name="Poulain J."/>
            <person name="Schoch C.L."/>
            <person name="Simon A."/>
            <person name="Spatafora J.W."/>
            <person name="Stachowiak A."/>
            <person name="Turgeon B.G."/>
            <person name="Tyler B.M."/>
            <person name="Vincent D."/>
            <person name="Weissenbach J."/>
            <person name="Amselem J."/>
            <person name="Quesneville H."/>
            <person name="Oliver R.P."/>
            <person name="Wincker P."/>
            <person name="Balesdent M.-H."/>
            <person name="Howlett B.J."/>
        </authorList>
    </citation>
    <scope>NUCLEOTIDE SEQUENCE [LARGE SCALE GENOMIC DNA]</scope>
    <source>
        <strain evidence="3">JN3 / isolate v23.1.3 / race Av1-4-5-6-7-8</strain>
    </source>
</reference>
<feature type="compositionally biased region" description="Polar residues" evidence="1">
    <location>
        <begin position="403"/>
        <end position="413"/>
    </location>
</feature>
<evidence type="ECO:0000313" key="3">
    <source>
        <dbReference type="Proteomes" id="UP000002668"/>
    </source>
</evidence>
<feature type="region of interest" description="Disordered" evidence="1">
    <location>
        <begin position="205"/>
        <end position="335"/>
    </location>
</feature>
<dbReference type="PANTHER" id="PTHR39610">
    <property type="entry name" value="BZIP DOMAIN-CONTAINING PROTEIN-RELATED"/>
    <property type="match status" value="1"/>
</dbReference>
<gene>
    <name evidence="2" type="ORF">LEMA_P086170.1</name>
</gene>
<protein>
    <submittedName>
        <fullName evidence="2">Uncharacterized protein</fullName>
    </submittedName>
</protein>
<feature type="region of interest" description="Disordered" evidence="1">
    <location>
        <begin position="370"/>
        <end position="461"/>
    </location>
</feature>
<dbReference type="OrthoDB" id="5407781at2759"/>
<evidence type="ECO:0000313" key="2">
    <source>
        <dbReference type="EMBL" id="CBX99378.1"/>
    </source>
</evidence>
<feature type="region of interest" description="Disordered" evidence="1">
    <location>
        <begin position="511"/>
        <end position="551"/>
    </location>
</feature>
<feature type="compositionally biased region" description="Polar residues" evidence="1">
    <location>
        <begin position="511"/>
        <end position="520"/>
    </location>
</feature>
<dbReference type="AlphaFoldDB" id="E5A6Y3"/>
<dbReference type="Proteomes" id="UP000002668">
    <property type="component" value="Genome"/>
</dbReference>
<proteinExistence type="predicted"/>
<name>E5A6Y3_LEPMJ</name>
<keyword evidence="3" id="KW-1185">Reference proteome</keyword>
<sequence>MNRAWADVQILERPREALEGSKLSKVRSKCKEQEQRQASWCLQSILYPLLLLSSSLPTTNDLDADRWVDLGARSQQRRACQTGDAAGAVACSRGCEQACRILTGYGYGSSRLSRPLLTPPELSLTPPHLNHLNHLTSLPLPLASPRLASPSPRLLDYSDRREKQRRLGRYLYYYDTYLPIVPFTHSYGHLFLLILPHATAHRPAVRPPAMPPDLNTLPPSPHFPPASTSTSTPSSMPTATATSRNQSPSASRTMSSSSPHSLAATAAMNAGIQSEDSRRLSSGSMRRDVERARRRSSVRMNLNLNDPAIPSPGEMQQSPPARSRGPWPHSPQHERAPSLGELHQELEYEQEGQVNRLLNMIRQQQEQITALQTNQQQPPSSSSAVDDSTPTSERSMSIPPSHPLSSHGSQSIISPLPSAAQPRSRSPLALGSISRQSSFADRSRQGSHAASPALRPLSGQAGGLYDHHDMLPAAATARDESAFYQAETQNLTRENQMLKLRIRELERQLAESNPTAQITHSPVIHSRLAPAASQENAGQGSEEDQPAQSTE</sequence>
<feature type="compositionally biased region" description="Low complexity" evidence="1">
    <location>
        <begin position="225"/>
        <end position="261"/>
    </location>
</feature>
<dbReference type="VEuPathDB" id="FungiDB:LEMA_P086170.1"/>